<accession>A0A1M7T3U3</accession>
<dbReference type="Proteomes" id="UP000184207">
    <property type="component" value="Unassembled WGS sequence"/>
</dbReference>
<proteinExistence type="predicted"/>
<dbReference type="InterPro" id="IPR052018">
    <property type="entry name" value="PHP_domain"/>
</dbReference>
<sequence length="210" mass="23608">MVPSAVCNNDLDIISITDHNTAQNVAAFVLLCKDKIVVPGIEVHTIEDVHILGYFPNIENLMNFSKLVEENADKLPYDPEKYGYQIVINENEAFVEIVDYYLGFPTNLTIDDTIGLIKDNSGLPVFAHVDRRFGAIQQLGFLPSGTRYVEVKRKETWAKLKAEGYIVLTSSDAHLPDEIGSRKLYIEGEISSANDVIETLIEGRFKTIWD</sequence>
<keyword evidence="2" id="KW-1185">Reference proteome</keyword>
<dbReference type="SUPFAM" id="SSF89550">
    <property type="entry name" value="PHP domain-like"/>
    <property type="match status" value="1"/>
</dbReference>
<evidence type="ECO:0000313" key="1">
    <source>
        <dbReference type="EMBL" id="SHN65371.1"/>
    </source>
</evidence>
<dbReference type="EMBL" id="FRDJ01000008">
    <property type="protein sequence ID" value="SHN65371.1"/>
    <property type="molecule type" value="Genomic_DNA"/>
</dbReference>
<dbReference type="RefSeq" id="WP_072760081.1">
    <property type="nucleotide sequence ID" value="NZ_FRDJ01000008.1"/>
</dbReference>
<dbReference type="GO" id="GO:0035312">
    <property type="term" value="F:5'-3' DNA exonuclease activity"/>
    <property type="evidence" value="ECO:0007669"/>
    <property type="project" value="TreeGrafter"/>
</dbReference>
<dbReference type="GO" id="GO:0004534">
    <property type="term" value="F:5'-3' RNA exonuclease activity"/>
    <property type="evidence" value="ECO:0007669"/>
    <property type="project" value="TreeGrafter"/>
</dbReference>
<dbReference type="Pfam" id="PF13263">
    <property type="entry name" value="PHP_C"/>
    <property type="match status" value="1"/>
</dbReference>
<organism evidence="1 2">
    <name type="scientific">Fervidobacterium gondwanense DSM 13020</name>
    <dbReference type="NCBI Taxonomy" id="1121883"/>
    <lineage>
        <taxon>Bacteria</taxon>
        <taxon>Thermotogati</taxon>
        <taxon>Thermotogota</taxon>
        <taxon>Thermotogae</taxon>
        <taxon>Thermotogales</taxon>
        <taxon>Fervidobacteriaceae</taxon>
        <taxon>Fervidobacterium</taxon>
    </lineage>
</organism>
<reference evidence="2" key="1">
    <citation type="submission" date="2016-12" db="EMBL/GenBank/DDBJ databases">
        <authorList>
            <person name="Varghese N."/>
            <person name="Submissions S."/>
        </authorList>
    </citation>
    <scope>NUCLEOTIDE SEQUENCE [LARGE SCALE GENOMIC DNA]</scope>
    <source>
        <strain evidence="2">DSM 13020</strain>
    </source>
</reference>
<dbReference type="InterPro" id="IPR016195">
    <property type="entry name" value="Pol/histidinol_Pase-like"/>
</dbReference>
<evidence type="ECO:0000313" key="2">
    <source>
        <dbReference type="Proteomes" id="UP000184207"/>
    </source>
</evidence>
<dbReference type="STRING" id="1121883.SAMN02745226_01511"/>
<gene>
    <name evidence="1" type="ORF">SAMN02745226_01511</name>
</gene>
<dbReference type="Gene3D" id="3.20.20.140">
    <property type="entry name" value="Metal-dependent hydrolases"/>
    <property type="match status" value="1"/>
</dbReference>
<protein>
    <recommendedName>
        <fullName evidence="3">Polymerase/histidinol phosphatase N-terminal domain-containing protein</fullName>
    </recommendedName>
</protein>
<dbReference type="OrthoDB" id="9791620at2"/>
<name>A0A1M7T3U3_FERGO</name>
<evidence type="ECO:0008006" key="3">
    <source>
        <dbReference type="Google" id="ProtNLM"/>
    </source>
</evidence>
<dbReference type="PANTHER" id="PTHR42924">
    <property type="entry name" value="EXONUCLEASE"/>
    <property type="match status" value="1"/>
</dbReference>
<dbReference type="AlphaFoldDB" id="A0A1M7T3U3"/>
<dbReference type="PANTHER" id="PTHR42924:SF3">
    <property type="entry name" value="POLYMERASE_HISTIDINOL PHOSPHATASE N-TERMINAL DOMAIN-CONTAINING PROTEIN"/>
    <property type="match status" value="1"/>
</dbReference>